<dbReference type="GO" id="GO:0016874">
    <property type="term" value="F:ligase activity"/>
    <property type="evidence" value="ECO:0007669"/>
    <property type="project" value="UniProtKB-KW"/>
</dbReference>
<dbReference type="SUPFAM" id="SSF69572">
    <property type="entry name" value="Activating enzymes of the ubiquitin-like proteins"/>
    <property type="match status" value="1"/>
</dbReference>
<accession>A0ABU5H8U3</accession>
<gene>
    <name evidence="2" type="ORF">SYV04_26110</name>
</gene>
<sequence>MALARFFERVFRAAGRALVVSRETLETALGSQVVAVQCGAACAAEGNARWIAELLVNLLVRLYPRLAIASELPDVREHLIGIAKSINPAVDVEDATGATVTVVVGSEESSHPNTIYARADGWVARVLFQPSRSPLGPANPYAAAAAAALAAAEVFRRVFRDRLPTQQEPREVSLSLLDFSEEAGAEEPLGPADVGQVVMAGLGAVGNGALWAMGRHASLTGEVWLVDHETVELSNLQRYVLAADSDERAAKVDLADAALRHTGLRRYLCRETLESFAERFREGFTLPTVCVSVDNVPSRRAVQALLPRLVLNGWTGDMSLGASWHEFDREAACLSCLYHPNGPRPSQTDMVAEALGLDPERAGKLWINAEAPEPEELVQMEKHLGLKPGDLSGWRGKPLGDIYTGVICGSVRLDVQGLGRVEVVPLAHQSVLAGALMAAELVKRSTPSLGARSQHQVLTVWEDVLRRPPPAGRWLRDRSREPGCICGDKVYQEVYQRKWRTVATPGDMAPR</sequence>
<dbReference type="Pfam" id="PF14459">
    <property type="entry name" value="Prok-E2_C"/>
    <property type="match status" value="1"/>
</dbReference>
<evidence type="ECO:0000313" key="2">
    <source>
        <dbReference type="EMBL" id="MDY7229895.1"/>
    </source>
</evidence>
<dbReference type="InterPro" id="IPR000594">
    <property type="entry name" value="ThiF_NAD_FAD-bd"/>
</dbReference>
<protein>
    <submittedName>
        <fullName evidence="2">E2 ligase fold family C protein</fullName>
    </submittedName>
</protein>
<dbReference type="InterPro" id="IPR032864">
    <property type="entry name" value="Prok-E2_C"/>
</dbReference>
<keyword evidence="2" id="KW-0436">Ligase</keyword>
<comment type="caution">
    <text evidence="2">The sequence shown here is derived from an EMBL/GenBank/DDBJ whole genome shotgun (WGS) entry which is preliminary data.</text>
</comment>
<dbReference type="Pfam" id="PF00899">
    <property type="entry name" value="ThiF"/>
    <property type="match status" value="1"/>
</dbReference>
<dbReference type="RefSeq" id="WP_321548615.1">
    <property type="nucleotide sequence ID" value="NZ_JAXIVS010000009.1"/>
</dbReference>
<feature type="domain" description="THIF-type NAD/FAD binding fold" evidence="1">
    <location>
        <begin position="196"/>
        <end position="443"/>
    </location>
</feature>
<proteinExistence type="predicted"/>
<dbReference type="InterPro" id="IPR035985">
    <property type="entry name" value="Ubiquitin-activating_enz"/>
</dbReference>
<dbReference type="EMBL" id="JAXIVS010000009">
    <property type="protein sequence ID" value="MDY7229895.1"/>
    <property type="molecule type" value="Genomic_DNA"/>
</dbReference>
<keyword evidence="3" id="KW-1185">Reference proteome</keyword>
<evidence type="ECO:0000313" key="3">
    <source>
        <dbReference type="Proteomes" id="UP001291309"/>
    </source>
</evidence>
<evidence type="ECO:0000259" key="1">
    <source>
        <dbReference type="Pfam" id="PF00899"/>
    </source>
</evidence>
<reference evidence="2 3" key="1">
    <citation type="submission" date="2023-12" db="EMBL/GenBank/DDBJ databases">
        <title>the genome sequence of Hyalangium sp. s54d21.</title>
        <authorList>
            <person name="Zhang X."/>
        </authorList>
    </citation>
    <scope>NUCLEOTIDE SEQUENCE [LARGE SCALE GENOMIC DNA]</scope>
    <source>
        <strain evidence="3">s54d21</strain>
    </source>
</reference>
<name>A0ABU5H8U3_9BACT</name>
<dbReference type="Proteomes" id="UP001291309">
    <property type="component" value="Unassembled WGS sequence"/>
</dbReference>
<organism evidence="2 3">
    <name type="scientific">Hyalangium rubrum</name>
    <dbReference type="NCBI Taxonomy" id="3103134"/>
    <lineage>
        <taxon>Bacteria</taxon>
        <taxon>Pseudomonadati</taxon>
        <taxon>Myxococcota</taxon>
        <taxon>Myxococcia</taxon>
        <taxon>Myxococcales</taxon>
        <taxon>Cystobacterineae</taxon>
        <taxon>Archangiaceae</taxon>
        <taxon>Hyalangium</taxon>
    </lineage>
</organism>
<dbReference type="Gene3D" id="3.40.50.720">
    <property type="entry name" value="NAD(P)-binding Rossmann-like Domain"/>
    <property type="match status" value="1"/>
</dbReference>